<comment type="caution">
    <text evidence="5">The sequence shown here is derived from an EMBL/GenBank/DDBJ whole genome shotgun (WGS) entry which is preliminary data.</text>
</comment>
<dbReference type="SMART" id="SM00342">
    <property type="entry name" value="HTH_ARAC"/>
    <property type="match status" value="1"/>
</dbReference>
<organism evidence="5 6">
    <name type="scientific">Sphaerochaeta halotolerans</name>
    <dbReference type="NCBI Taxonomy" id="2293840"/>
    <lineage>
        <taxon>Bacteria</taxon>
        <taxon>Pseudomonadati</taxon>
        <taxon>Spirochaetota</taxon>
        <taxon>Spirochaetia</taxon>
        <taxon>Spirochaetales</taxon>
        <taxon>Sphaerochaetaceae</taxon>
        <taxon>Sphaerochaeta</taxon>
    </lineage>
</organism>
<dbReference type="Gene3D" id="2.60.120.10">
    <property type="entry name" value="Jelly Rolls"/>
    <property type="match status" value="1"/>
</dbReference>
<evidence type="ECO:0000256" key="2">
    <source>
        <dbReference type="ARBA" id="ARBA00023125"/>
    </source>
</evidence>
<keyword evidence="3" id="KW-0804">Transcription</keyword>
<sequence length="319" mass="37244">MFVVYDFLLYARIMAKHIDGFSLSPMKIELNVSHFVTFHYFEYPHKFIFKGERHNFWELLYVDKGVVFAGTDRERYQLQQGQIIFHKPNEFHSVECNGIISPCLVVISFVCNSPSMNYFENKVLRITQRTKSLMSIIINEAKKNFQTNLSDPFYTKLELRDNRPFGSEQLIKNYFEAFLLELIIQNSQNEKDGTLLNTTQVEDRRFRFEMANSFMQHNLAENLSLSDICNHCSMSNSLAQQIFKHETGNSVMQWYARLRIEKAKQLIREGKGNMTTIAYQLGYSSIHHFSKQFSKVDGKSPTEYAKSITSLLNKDLGLL</sequence>
<evidence type="ECO:0000259" key="4">
    <source>
        <dbReference type="PROSITE" id="PS01124"/>
    </source>
</evidence>
<proteinExistence type="predicted"/>
<reference evidence="6" key="1">
    <citation type="submission" date="2018-08" db="EMBL/GenBank/DDBJ databases">
        <authorList>
            <person name="Grouzdev D.S."/>
            <person name="Krutkina M.S."/>
        </authorList>
    </citation>
    <scope>NUCLEOTIDE SEQUENCE [LARGE SCALE GENOMIC DNA]</scope>
    <source>
        <strain evidence="6">4-11</strain>
    </source>
</reference>
<dbReference type="Pfam" id="PF12833">
    <property type="entry name" value="HTH_18"/>
    <property type="match status" value="1"/>
</dbReference>
<accession>A0A372MKA3</accession>
<dbReference type="AlphaFoldDB" id="A0A372MKA3"/>
<evidence type="ECO:0000256" key="3">
    <source>
        <dbReference type="ARBA" id="ARBA00023163"/>
    </source>
</evidence>
<dbReference type="EMBL" id="QUWK01000003">
    <property type="protein sequence ID" value="RFU95610.1"/>
    <property type="molecule type" value="Genomic_DNA"/>
</dbReference>
<keyword evidence="6" id="KW-1185">Reference proteome</keyword>
<dbReference type="InterPro" id="IPR018060">
    <property type="entry name" value="HTH_AraC"/>
</dbReference>
<dbReference type="PROSITE" id="PS00041">
    <property type="entry name" value="HTH_ARAC_FAMILY_1"/>
    <property type="match status" value="1"/>
</dbReference>
<gene>
    <name evidence="5" type="ORF">DYP60_03805</name>
</gene>
<dbReference type="PROSITE" id="PS01124">
    <property type="entry name" value="HTH_ARAC_FAMILY_2"/>
    <property type="match status" value="1"/>
</dbReference>
<evidence type="ECO:0000313" key="5">
    <source>
        <dbReference type="EMBL" id="RFU95610.1"/>
    </source>
</evidence>
<dbReference type="InterPro" id="IPR003313">
    <property type="entry name" value="AraC-bd"/>
</dbReference>
<name>A0A372MKA3_9SPIR</name>
<feature type="domain" description="HTH araC/xylS-type" evidence="4">
    <location>
        <begin position="209"/>
        <end position="307"/>
    </location>
</feature>
<dbReference type="InterPro" id="IPR014710">
    <property type="entry name" value="RmlC-like_jellyroll"/>
</dbReference>
<dbReference type="Pfam" id="PF02311">
    <property type="entry name" value="AraC_binding"/>
    <property type="match status" value="1"/>
</dbReference>
<dbReference type="PANTHER" id="PTHR43280">
    <property type="entry name" value="ARAC-FAMILY TRANSCRIPTIONAL REGULATOR"/>
    <property type="match status" value="1"/>
</dbReference>
<dbReference type="Gene3D" id="1.10.10.60">
    <property type="entry name" value="Homeodomain-like"/>
    <property type="match status" value="2"/>
</dbReference>
<reference evidence="5 6" key="2">
    <citation type="submission" date="2018-09" db="EMBL/GenBank/DDBJ databases">
        <title>Genome of Sphaerochaeta halotolerans strain 4-11.</title>
        <authorList>
            <person name="Nazina T.N."/>
            <person name="Sokolova D.S."/>
        </authorList>
    </citation>
    <scope>NUCLEOTIDE SEQUENCE [LARGE SCALE GENOMIC DNA]</scope>
    <source>
        <strain evidence="5 6">4-11</strain>
    </source>
</reference>
<dbReference type="Proteomes" id="UP000264002">
    <property type="component" value="Unassembled WGS sequence"/>
</dbReference>
<dbReference type="InterPro" id="IPR018062">
    <property type="entry name" value="HTH_AraC-typ_CS"/>
</dbReference>
<dbReference type="PANTHER" id="PTHR43280:SF2">
    <property type="entry name" value="HTH-TYPE TRANSCRIPTIONAL REGULATOR EXSA"/>
    <property type="match status" value="1"/>
</dbReference>
<dbReference type="SUPFAM" id="SSF46689">
    <property type="entry name" value="Homeodomain-like"/>
    <property type="match status" value="2"/>
</dbReference>
<evidence type="ECO:0000313" key="6">
    <source>
        <dbReference type="Proteomes" id="UP000264002"/>
    </source>
</evidence>
<dbReference type="InterPro" id="IPR009057">
    <property type="entry name" value="Homeodomain-like_sf"/>
</dbReference>
<keyword evidence="2" id="KW-0238">DNA-binding</keyword>
<evidence type="ECO:0000256" key="1">
    <source>
        <dbReference type="ARBA" id="ARBA00023015"/>
    </source>
</evidence>
<protein>
    <submittedName>
        <fullName evidence="5">Helix-turn-helix domain-containing protein</fullName>
    </submittedName>
</protein>
<dbReference type="SUPFAM" id="SSF51215">
    <property type="entry name" value="Regulatory protein AraC"/>
    <property type="match status" value="1"/>
</dbReference>
<dbReference type="GO" id="GO:0043565">
    <property type="term" value="F:sequence-specific DNA binding"/>
    <property type="evidence" value="ECO:0007669"/>
    <property type="project" value="InterPro"/>
</dbReference>
<dbReference type="GO" id="GO:0003700">
    <property type="term" value="F:DNA-binding transcription factor activity"/>
    <property type="evidence" value="ECO:0007669"/>
    <property type="project" value="InterPro"/>
</dbReference>
<keyword evidence="1" id="KW-0805">Transcription regulation</keyword>
<dbReference type="InterPro" id="IPR037923">
    <property type="entry name" value="HTH-like"/>
</dbReference>